<dbReference type="PANTHER" id="PTHR13812">
    <property type="entry name" value="KETIMINE REDUCTASE MU-CRYSTALLIN"/>
    <property type="match status" value="1"/>
</dbReference>
<evidence type="ECO:0000256" key="1">
    <source>
        <dbReference type="ARBA" id="ARBA00008903"/>
    </source>
</evidence>
<dbReference type="SUPFAM" id="SSF51735">
    <property type="entry name" value="NAD(P)-binding Rossmann-fold domains"/>
    <property type="match status" value="1"/>
</dbReference>
<dbReference type="GO" id="GO:0005737">
    <property type="term" value="C:cytoplasm"/>
    <property type="evidence" value="ECO:0007669"/>
    <property type="project" value="TreeGrafter"/>
</dbReference>
<dbReference type="Gene3D" id="3.30.1780.10">
    <property type="entry name" value="ornithine cyclodeaminase, domain 1"/>
    <property type="match status" value="1"/>
</dbReference>
<evidence type="ECO:0000256" key="2">
    <source>
        <dbReference type="SAM" id="MobiDB-lite"/>
    </source>
</evidence>
<dbReference type="PANTHER" id="PTHR13812:SF19">
    <property type="entry name" value="KETIMINE REDUCTASE MU-CRYSTALLIN"/>
    <property type="match status" value="1"/>
</dbReference>
<accession>A0A7S4NI26</accession>
<evidence type="ECO:0000313" key="3">
    <source>
        <dbReference type="EMBL" id="CAE2290353.1"/>
    </source>
</evidence>
<dbReference type="InterPro" id="IPR003462">
    <property type="entry name" value="ODC_Mu_crystall"/>
</dbReference>
<dbReference type="InterPro" id="IPR023401">
    <property type="entry name" value="ODC_N"/>
</dbReference>
<dbReference type="PIRSF" id="PIRSF001439">
    <property type="entry name" value="CryM"/>
    <property type="match status" value="1"/>
</dbReference>
<gene>
    <name evidence="3" type="ORF">OAUR00152_LOCUS42811</name>
</gene>
<protein>
    <recommendedName>
        <fullName evidence="4">Ornithine cyclodeaminase</fullName>
    </recommendedName>
</protein>
<comment type="similarity">
    <text evidence="1">Belongs to the ornithine cyclodeaminase/mu-crystallin family.</text>
</comment>
<proteinExistence type="inferred from homology"/>
<dbReference type="EMBL" id="HBKQ01062745">
    <property type="protein sequence ID" value="CAE2290353.1"/>
    <property type="molecule type" value="Transcribed_RNA"/>
</dbReference>
<evidence type="ECO:0008006" key="4">
    <source>
        <dbReference type="Google" id="ProtNLM"/>
    </source>
</evidence>
<reference evidence="3" key="1">
    <citation type="submission" date="2021-01" db="EMBL/GenBank/DDBJ databases">
        <authorList>
            <person name="Corre E."/>
            <person name="Pelletier E."/>
            <person name="Niang G."/>
            <person name="Scheremetjew M."/>
            <person name="Finn R."/>
            <person name="Kale V."/>
            <person name="Holt S."/>
            <person name="Cochrane G."/>
            <person name="Meng A."/>
            <person name="Brown T."/>
            <person name="Cohen L."/>
        </authorList>
    </citation>
    <scope>NUCLEOTIDE SEQUENCE</scope>
    <source>
        <strain evidence="3">Isolate 1302-5</strain>
    </source>
</reference>
<dbReference type="Gene3D" id="3.40.50.720">
    <property type="entry name" value="NAD(P)-binding Rossmann-like Domain"/>
    <property type="match status" value="1"/>
</dbReference>
<name>A0A7S4NI26_9STRA</name>
<organism evidence="3">
    <name type="scientific">Odontella aurita</name>
    <dbReference type="NCBI Taxonomy" id="265563"/>
    <lineage>
        <taxon>Eukaryota</taxon>
        <taxon>Sar</taxon>
        <taxon>Stramenopiles</taxon>
        <taxon>Ochrophyta</taxon>
        <taxon>Bacillariophyta</taxon>
        <taxon>Mediophyceae</taxon>
        <taxon>Biddulphiophycidae</taxon>
        <taxon>Eupodiscales</taxon>
        <taxon>Odontellaceae</taxon>
        <taxon>Odontella</taxon>
    </lineage>
</organism>
<dbReference type="AlphaFoldDB" id="A0A7S4NI26"/>
<dbReference type="Pfam" id="PF02423">
    <property type="entry name" value="OCD_Mu_crystall"/>
    <property type="match status" value="1"/>
</dbReference>
<sequence>MFSSVARNVARRAASSASNSASSSFRSPLLLSSSSSSSSPSAVRSMSGFPAPRLFDYDTVTSNLSVSDAISSVEDAFAALARGDVDVPMPMHIGVDDHSSGPSGAGPGDCHIKGGYVQSAPTFTVKLACVSFYKNVERGLPPGSGIFIVVNAVTGAPLGVFQENRFMTDLRTGAAGAVAMKYCSNEEQDAVGFVGCGAIARNMARAAAAVRPIKGVAYAVDGAEEFAREMEEELGVPFEVASTCEELCGKSDIIFTQTPGGSTVLEKEWLTKEGGVTIIASGSDQPTKNEIPVDVLASSKYISDLTKQTSKVGELRSAIEAGAMTEGDVYAELGEVVNGDKKGREGDEIIVVDLTGTGAQDAAIGQVAWDKLSQL</sequence>
<feature type="region of interest" description="Disordered" evidence="2">
    <location>
        <begin position="12"/>
        <end position="43"/>
    </location>
</feature>
<dbReference type="InterPro" id="IPR036291">
    <property type="entry name" value="NAD(P)-bd_dom_sf"/>
</dbReference>